<organism evidence="4 5">
    <name type="scientific">Gymnopilus dilepis</name>
    <dbReference type="NCBI Taxonomy" id="231916"/>
    <lineage>
        <taxon>Eukaryota</taxon>
        <taxon>Fungi</taxon>
        <taxon>Dikarya</taxon>
        <taxon>Basidiomycota</taxon>
        <taxon>Agaricomycotina</taxon>
        <taxon>Agaricomycetes</taxon>
        <taxon>Agaricomycetidae</taxon>
        <taxon>Agaricales</taxon>
        <taxon>Agaricineae</taxon>
        <taxon>Hymenogastraceae</taxon>
        <taxon>Gymnopilus</taxon>
    </lineage>
</organism>
<dbReference type="STRING" id="231916.A0A409XYI6"/>
<dbReference type="GO" id="GO:1990757">
    <property type="term" value="F:ubiquitin ligase activator activity"/>
    <property type="evidence" value="ECO:0007669"/>
    <property type="project" value="TreeGrafter"/>
</dbReference>
<dbReference type="Pfam" id="PF00400">
    <property type="entry name" value="WD40"/>
    <property type="match status" value="1"/>
</dbReference>
<evidence type="ECO:0000313" key="4">
    <source>
        <dbReference type="EMBL" id="PPQ95773.1"/>
    </source>
</evidence>
<dbReference type="EMBL" id="NHYE01001414">
    <property type="protein sequence ID" value="PPQ95773.1"/>
    <property type="molecule type" value="Genomic_DNA"/>
</dbReference>
<sequence length="484" mass="52644">MSAMGFPSSRGRPSSIGVGADRLPRPRSSLFDDLDDVGNASSLYYSPSRHDRTMSSNSSFTAGSRSASPFLPADLDSSFSVSHHSLGLVRSASFSSSRGLPPPLTYAESSAKFWLRSPRTTISYSPPPIVEDGVSAKQLSCSTSSTVFFTRGNRVHYKNVTSNYHEDIAQLCKLPTDVGNIRCLESNKSQSEILAVGTTKGLIQLWDVQAKKMSLSWKTAKEITAFAWNGPILSVGFLKGNIRHYDTRMPAAKIKEQARRSIHHEAQITSLSWSVDGNVLASGDAIGTVLCWKDGHSIPMKVGEMIKRRKKIVQSGKITGMSWCPWDHKVLATGDASGILRLWSVTDAPGSNALKPGKLDTVSVITGVHFSPQCKEIITTHAARIGGPVPIDPHNPKPSTENALVVHQFPTLQRVATFRFPIEKAIGDSVLDSTGTKIIYATPTDGMINVSDVWSKRKEVKKELKRTTSLISITSASSSYSLIR</sequence>
<dbReference type="GO" id="GO:0010997">
    <property type="term" value="F:anaphase-promoting complex binding"/>
    <property type="evidence" value="ECO:0007669"/>
    <property type="project" value="InterPro"/>
</dbReference>
<dbReference type="GO" id="GO:0031145">
    <property type="term" value="P:anaphase-promoting complex-dependent catabolic process"/>
    <property type="evidence" value="ECO:0007669"/>
    <property type="project" value="TreeGrafter"/>
</dbReference>
<dbReference type="InterPro" id="IPR001680">
    <property type="entry name" value="WD40_rpt"/>
</dbReference>
<dbReference type="GO" id="GO:1905786">
    <property type="term" value="P:positive regulation of anaphase-promoting complex-dependent catabolic process"/>
    <property type="evidence" value="ECO:0007669"/>
    <property type="project" value="TreeGrafter"/>
</dbReference>
<feature type="region of interest" description="Disordered" evidence="3">
    <location>
        <begin position="1"/>
        <end position="31"/>
    </location>
</feature>
<dbReference type="InterPro" id="IPR015943">
    <property type="entry name" value="WD40/YVTN_repeat-like_dom_sf"/>
</dbReference>
<dbReference type="Gene3D" id="2.130.10.10">
    <property type="entry name" value="YVTN repeat-like/Quinoprotein amine dehydrogenase"/>
    <property type="match status" value="1"/>
</dbReference>
<evidence type="ECO:0000256" key="3">
    <source>
        <dbReference type="SAM" id="MobiDB-lite"/>
    </source>
</evidence>
<dbReference type="OrthoDB" id="10263272at2759"/>
<comment type="caution">
    <text evidence="4">The sequence shown here is derived from an EMBL/GenBank/DDBJ whole genome shotgun (WGS) entry which is preliminary data.</text>
</comment>
<evidence type="ECO:0000256" key="1">
    <source>
        <dbReference type="ARBA" id="ARBA00022574"/>
    </source>
</evidence>
<dbReference type="AlphaFoldDB" id="A0A409XYI6"/>
<dbReference type="InterPro" id="IPR033010">
    <property type="entry name" value="Cdc20/Fizzy"/>
</dbReference>
<dbReference type="Proteomes" id="UP000284706">
    <property type="component" value="Unassembled WGS sequence"/>
</dbReference>
<dbReference type="SUPFAM" id="SSF50978">
    <property type="entry name" value="WD40 repeat-like"/>
    <property type="match status" value="1"/>
</dbReference>
<dbReference type="GO" id="GO:0005680">
    <property type="term" value="C:anaphase-promoting complex"/>
    <property type="evidence" value="ECO:0007669"/>
    <property type="project" value="TreeGrafter"/>
</dbReference>
<reference evidence="4 5" key="1">
    <citation type="journal article" date="2018" name="Evol. Lett.">
        <title>Horizontal gene cluster transfer increased hallucinogenic mushroom diversity.</title>
        <authorList>
            <person name="Reynolds H.T."/>
            <person name="Vijayakumar V."/>
            <person name="Gluck-Thaler E."/>
            <person name="Korotkin H.B."/>
            <person name="Matheny P.B."/>
            <person name="Slot J.C."/>
        </authorList>
    </citation>
    <scope>NUCLEOTIDE SEQUENCE [LARGE SCALE GENOMIC DNA]</scope>
    <source>
        <strain evidence="4 5">SRW20</strain>
    </source>
</reference>
<dbReference type="PANTHER" id="PTHR19918">
    <property type="entry name" value="CELL DIVISION CYCLE 20 CDC20 FIZZY -RELATED"/>
    <property type="match status" value="1"/>
</dbReference>
<keyword evidence="2" id="KW-0677">Repeat</keyword>
<proteinExistence type="predicted"/>
<dbReference type="SMART" id="SM00320">
    <property type="entry name" value="WD40"/>
    <property type="match status" value="4"/>
</dbReference>
<evidence type="ECO:0000313" key="5">
    <source>
        <dbReference type="Proteomes" id="UP000284706"/>
    </source>
</evidence>
<gene>
    <name evidence="4" type="ORF">CVT26_015913</name>
</gene>
<dbReference type="InterPro" id="IPR036322">
    <property type="entry name" value="WD40_repeat_dom_sf"/>
</dbReference>
<keyword evidence="5" id="KW-1185">Reference proteome</keyword>
<name>A0A409XYI6_9AGAR</name>
<evidence type="ECO:0000256" key="2">
    <source>
        <dbReference type="ARBA" id="ARBA00022737"/>
    </source>
</evidence>
<accession>A0A409XYI6</accession>
<protein>
    <submittedName>
        <fullName evidence="4">Uncharacterized protein</fullName>
    </submittedName>
</protein>
<keyword evidence="1" id="KW-0853">WD repeat</keyword>
<dbReference type="InParanoid" id="A0A409XYI6"/>